<evidence type="ECO:0000256" key="1">
    <source>
        <dbReference type="ARBA" id="ARBA00004651"/>
    </source>
</evidence>
<dbReference type="InterPro" id="IPR036259">
    <property type="entry name" value="MFS_trans_sf"/>
</dbReference>
<evidence type="ECO:0000313" key="6">
    <source>
        <dbReference type="EMBL" id="RAV80610.1"/>
    </source>
</evidence>
<keyword evidence="5" id="KW-0472">Membrane</keyword>
<dbReference type="InterPro" id="IPR011701">
    <property type="entry name" value="MFS"/>
</dbReference>
<gene>
    <name evidence="6" type="ORF">DBT54_02945</name>
</gene>
<dbReference type="GO" id="GO:0005886">
    <property type="term" value="C:plasma membrane"/>
    <property type="evidence" value="ECO:0007669"/>
    <property type="project" value="UniProtKB-SubCell"/>
</dbReference>
<keyword evidence="3" id="KW-0812">Transmembrane</keyword>
<keyword evidence="4" id="KW-1133">Transmembrane helix</keyword>
<proteinExistence type="predicted"/>
<organism evidence="6 7">
    <name type="scientific">Aerococcus urinae</name>
    <dbReference type="NCBI Taxonomy" id="1376"/>
    <lineage>
        <taxon>Bacteria</taxon>
        <taxon>Bacillati</taxon>
        <taxon>Bacillota</taxon>
        <taxon>Bacilli</taxon>
        <taxon>Lactobacillales</taxon>
        <taxon>Aerococcaceae</taxon>
        <taxon>Aerococcus</taxon>
    </lineage>
</organism>
<dbReference type="InterPro" id="IPR020846">
    <property type="entry name" value="MFS_dom"/>
</dbReference>
<dbReference type="GO" id="GO:0022857">
    <property type="term" value="F:transmembrane transporter activity"/>
    <property type="evidence" value="ECO:0007669"/>
    <property type="project" value="InterPro"/>
</dbReference>
<dbReference type="Pfam" id="PF07690">
    <property type="entry name" value="MFS_1"/>
    <property type="match status" value="1"/>
</dbReference>
<name>A0A2I1L641_9LACT</name>
<sequence length="417" mass="45108">MRNSMKENKLFYGWWVVLGAIIMLAVMGPASVAVANLFQPYVVEEFGIANSAFAIVNSIVLGMGIFVSPFVSQQFAKKGNFKRFYLIGVLAYAISYGLYAFAPNIYVFYLLSIGVGFGYTATTIIPVSMLVNNWFVKSRGTALSLSFAGLGLGGIIFSQLLTALIGNMGWRMAYLVYAIIMLVVGIPIVMMLFVEHPEDKGLHALGAAEADDTSDDQEVDHSGVKLPTQESFKKPFFIMLLIGTVFIGISNNGGLGQFPPFVQQLHGASKMAQMVSIYSGVGILGKLILGVVNDKFGVRIATLYASLLCALAYFLMLFSGNYTFVFLMAIFFGLGNAIGTVLPPLMTSSIFNAKDYPKAYGIVQSALMLGMTSGSLLAATLADVSGTYQTAWIFLAVLSALIAVFWISAHKQAQKYM</sequence>
<dbReference type="EMBL" id="QMHM01000004">
    <property type="protein sequence ID" value="RAV80610.1"/>
    <property type="molecule type" value="Genomic_DNA"/>
</dbReference>
<keyword evidence="2" id="KW-0813">Transport</keyword>
<dbReference type="PANTHER" id="PTHR11360">
    <property type="entry name" value="MONOCARBOXYLATE TRANSPORTER"/>
    <property type="match status" value="1"/>
</dbReference>
<comment type="caution">
    <text evidence="6">The sequence shown here is derived from an EMBL/GenBank/DDBJ whole genome shotgun (WGS) entry which is preliminary data.</text>
</comment>
<dbReference type="Gene3D" id="1.20.1250.20">
    <property type="entry name" value="MFS general substrate transporter like domains"/>
    <property type="match status" value="2"/>
</dbReference>
<evidence type="ECO:0000256" key="5">
    <source>
        <dbReference type="ARBA" id="ARBA00023136"/>
    </source>
</evidence>
<dbReference type="PROSITE" id="PS50850">
    <property type="entry name" value="MFS"/>
    <property type="match status" value="1"/>
</dbReference>
<protein>
    <submittedName>
        <fullName evidence="6">MFS transporter</fullName>
    </submittedName>
</protein>
<accession>A0A2I1L641</accession>
<dbReference type="InterPro" id="IPR050327">
    <property type="entry name" value="Proton-linked_MCT"/>
</dbReference>
<dbReference type="SUPFAM" id="SSF103473">
    <property type="entry name" value="MFS general substrate transporter"/>
    <property type="match status" value="1"/>
</dbReference>
<dbReference type="AlphaFoldDB" id="A0A2I1L641"/>
<comment type="subcellular location">
    <subcellularLocation>
        <location evidence="1">Cell membrane</location>
        <topology evidence="1">Multi-pass membrane protein</topology>
    </subcellularLocation>
</comment>
<evidence type="ECO:0000256" key="2">
    <source>
        <dbReference type="ARBA" id="ARBA00022448"/>
    </source>
</evidence>
<evidence type="ECO:0000256" key="4">
    <source>
        <dbReference type="ARBA" id="ARBA00022989"/>
    </source>
</evidence>
<dbReference type="PANTHER" id="PTHR11360:SF290">
    <property type="entry name" value="MONOCARBOXYLATE MFS PERMEASE"/>
    <property type="match status" value="1"/>
</dbReference>
<reference evidence="6 7" key="1">
    <citation type="submission" date="2018-04" db="EMBL/GenBank/DDBJ databases">
        <title>Aerococcus urinae genomes.</title>
        <authorList>
            <person name="Hilt E."/>
            <person name="Gilbert N.M."/>
            <person name="Thomas-White K."/>
            <person name="Putonti C."/>
            <person name="Lewis A.L."/>
            <person name="Visck K.L."/>
            <person name="Wolfe A.J."/>
        </authorList>
    </citation>
    <scope>NUCLEOTIDE SEQUENCE [LARGE SCALE GENOMIC DNA]</scope>
    <source>
        <strain evidence="6 7">UMB7480</strain>
    </source>
</reference>
<evidence type="ECO:0000256" key="3">
    <source>
        <dbReference type="ARBA" id="ARBA00022692"/>
    </source>
</evidence>
<evidence type="ECO:0000313" key="7">
    <source>
        <dbReference type="Proteomes" id="UP000251923"/>
    </source>
</evidence>
<dbReference type="Proteomes" id="UP000251923">
    <property type="component" value="Unassembled WGS sequence"/>
</dbReference>